<dbReference type="Gene3D" id="3.90.550.10">
    <property type="entry name" value="Spore Coat Polysaccharide Biosynthesis Protein SpsA, Chain A"/>
    <property type="match status" value="1"/>
</dbReference>
<evidence type="ECO:0000313" key="3">
    <source>
        <dbReference type="Proteomes" id="UP001501433"/>
    </source>
</evidence>
<dbReference type="CDD" id="cd04186">
    <property type="entry name" value="GT_2_like_c"/>
    <property type="match status" value="1"/>
</dbReference>
<feature type="domain" description="Glycosyltransferase 2-like" evidence="1">
    <location>
        <begin position="6"/>
        <end position="130"/>
    </location>
</feature>
<keyword evidence="3" id="KW-1185">Reference proteome</keyword>
<evidence type="ECO:0000259" key="1">
    <source>
        <dbReference type="Pfam" id="PF00535"/>
    </source>
</evidence>
<dbReference type="RefSeq" id="WP_345277256.1">
    <property type="nucleotide sequence ID" value="NZ_BAABJW010000004.1"/>
</dbReference>
<reference evidence="3" key="1">
    <citation type="journal article" date="2019" name="Int. J. Syst. Evol. Microbiol.">
        <title>The Global Catalogue of Microorganisms (GCM) 10K type strain sequencing project: providing services to taxonomists for standard genome sequencing and annotation.</title>
        <authorList>
            <consortium name="The Broad Institute Genomics Platform"/>
            <consortium name="The Broad Institute Genome Sequencing Center for Infectious Disease"/>
            <person name="Wu L."/>
            <person name="Ma J."/>
        </authorList>
    </citation>
    <scope>NUCLEOTIDE SEQUENCE [LARGE SCALE GENOMIC DNA]</scope>
    <source>
        <strain evidence="3">JCM 18325</strain>
    </source>
</reference>
<dbReference type="Pfam" id="PF00535">
    <property type="entry name" value="Glycos_transf_2"/>
    <property type="match status" value="1"/>
</dbReference>
<dbReference type="InterPro" id="IPR029044">
    <property type="entry name" value="Nucleotide-diphossugar_trans"/>
</dbReference>
<dbReference type="EMBL" id="BAABJW010000004">
    <property type="protein sequence ID" value="GAA4815337.1"/>
    <property type="molecule type" value="Genomic_DNA"/>
</dbReference>
<organism evidence="2 3">
    <name type="scientific">Litoribaculum gwangyangense</name>
    <dbReference type="NCBI Taxonomy" id="1130722"/>
    <lineage>
        <taxon>Bacteria</taxon>
        <taxon>Pseudomonadati</taxon>
        <taxon>Bacteroidota</taxon>
        <taxon>Flavobacteriia</taxon>
        <taxon>Flavobacteriales</taxon>
        <taxon>Flavobacteriaceae</taxon>
        <taxon>Litoribaculum</taxon>
    </lineage>
</organism>
<protein>
    <submittedName>
        <fullName evidence="2">Glycosyltransferase family 2 protein</fullName>
    </submittedName>
</protein>
<sequence length="311" mass="35987">MKKGYVIIVTYNGLKWIDECLKSVVNSSFPVIPVVVDNNSTDKTVSFIKENFPNVILFEQTKNLGFGKANNLGMSYALNKDADFVFLLNQDAFLEKDTIRDLVQVANKHPEYGILSPIQLDYSGTFLEKYFLQFTSKDKACSLYSDLVIGNKIKDVYAVEFIQAAAWFLPINTLKNIGGFDPIFYHYGEDDNYCQRVRYYQLKIGIVPATFIRHDTNKPSENSFKTFSKKYYSIYKKDICINYANINKTLKPSVILKARKIIHIKIIKSFVKLNFKNVLGYYKELRIFNKTLKLIEHSRKINSKIKANYLN</sequence>
<dbReference type="Proteomes" id="UP001501433">
    <property type="component" value="Unassembled WGS sequence"/>
</dbReference>
<name>A0ABP9CVN5_9FLAO</name>
<comment type="caution">
    <text evidence="2">The sequence shown here is derived from an EMBL/GenBank/DDBJ whole genome shotgun (WGS) entry which is preliminary data.</text>
</comment>
<proteinExistence type="predicted"/>
<dbReference type="InterPro" id="IPR001173">
    <property type="entry name" value="Glyco_trans_2-like"/>
</dbReference>
<gene>
    <name evidence="2" type="ORF">GCM10023330_24250</name>
</gene>
<dbReference type="SUPFAM" id="SSF53448">
    <property type="entry name" value="Nucleotide-diphospho-sugar transferases"/>
    <property type="match status" value="1"/>
</dbReference>
<dbReference type="PANTHER" id="PTHR43179">
    <property type="entry name" value="RHAMNOSYLTRANSFERASE WBBL"/>
    <property type="match status" value="1"/>
</dbReference>
<dbReference type="PANTHER" id="PTHR43179:SF7">
    <property type="entry name" value="RHAMNOSYLTRANSFERASE WBBL"/>
    <property type="match status" value="1"/>
</dbReference>
<accession>A0ABP9CVN5</accession>
<evidence type="ECO:0000313" key="2">
    <source>
        <dbReference type="EMBL" id="GAA4815337.1"/>
    </source>
</evidence>